<feature type="chain" id="PRO_5002253583" description="Osteopetrosis-associated transmembrane protein 1" evidence="3">
    <location>
        <begin position="37"/>
        <end position="311"/>
    </location>
</feature>
<dbReference type="Pfam" id="PF09777">
    <property type="entry name" value="OSTMP1"/>
    <property type="match status" value="1"/>
</dbReference>
<dbReference type="InterPro" id="IPR019172">
    <property type="entry name" value="Osteopetrosis-assoc_TM_1"/>
</dbReference>
<feature type="signal peptide" evidence="3">
    <location>
        <begin position="1"/>
        <end position="36"/>
    </location>
</feature>
<dbReference type="EMBL" id="KE346360">
    <property type="protein sequence ID" value="KJE89347.1"/>
    <property type="molecule type" value="Genomic_DNA"/>
</dbReference>
<dbReference type="PROSITE" id="PS51257">
    <property type="entry name" value="PROKAR_LIPOPROTEIN"/>
    <property type="match status" value="1"/>
</dbReference>
<feature type="compositionally biased region" description="Low complexity" evidence="1">
    <location>
        <begin position="83"/>
        <end position="96"/>
    </location>
</feature>
<proteinExistence type="predicted"/>
<dbReference type="Proteomes" id="UP000008743">
    <property type="component" value="Unassembled WGS sequence"/>
</dbReference>
<reference evidence="5" key="1">
    <citation type="submission" date="2011-02" db="EMBL/GenBank/DDBJ databases">
        <title>The Genome Sequence of Capsaspora owczarzaki ATCC 30864.</title>
        <authorList>
            <person name="Russ C."/>
            <person name="Cuomo C."/>
            <person name="Burger G."/>
            <person name="Gray M.W."/>
            <person name="Holland P.W.H."/>
            <person name="King N."/>
            <person name="Lang F.B.F."/>
            <person name="Roger A.J."/>
            <person name="Ruiz-Trillo I."/>
            <person name="Young S.K."/>
            <person name="Zeng Q."/>
            <person name="Gargeya S."/>
            <person name="Alvarado L."/>
            <person name="Berlin A."/>
            <person name="Chapman S.B."/>
            <person name="Chen Z."/>
            <person name="Freedman E."/>
            <person name="Gellesch M."/>
            <person name="Goldberg J."/>
            <person name="Griggs A."/>
            <person name="Gujja S."/>
            <person name="Heilman E."/>
            <person name="Heiman D."/>
            <person name="Howarth C."/>
            <person name="Mehta T."/>
            <person name="Neiman D."/>
            <person name="Pearson M."/>
            <person name="Roberts A."/>
            <person name="Saif S."/>
            <person name="Shea T."/>
            <person name="Shenoy N."/>
            <person name="Sisk P."/>
            <person name="Stolte C."/>
            <person name="Sykes S."/>
            <person name="White J."/>
            <person name="Yandava C."/>
            <person name="Haas B."/>
            <person name="Nusbaum C."/>
            <person name="Birren B."/>
        </authorList>
    </citation>
    <scope>NUCLEOTIDE SEQUENCE</scope>
    <source>
        <strain evidence="5">ATCC 30864</strain>
    </source>
</reference>
<dbReference type="InParanoid" id="A0A0D2VHB6"/>
<dbReference type="RefSeq" id="XP_004365710.1">
    <property type="nucleotide sequence ID" value="XM_004365653.2"/>
</dbReference>
<evidence type="ECO:0000256" key="3">
    <source>
        <dbReference type="SAM" id="SignalP"/>
    </source>
</evidence>
<organism evidence="4 5">
    <name type="scientific">Capsaspora owczarzaki (strain ATCC 30864)</name>
    <dbReference type="NCBI Taxonomy" id="595528"/>
    <lineage>
        <taxon>Eukaryota</taxon>
        <taxon>Filasterea</taxon>
        <taxon>Capsaspora</taxon>
    </lineage>
</organism>
<evidence type="ECO:0000256" key="2">
    <source>
        <dbReference type="SAM" id="Phobius"/>
    </source>
</evidence>
<accession>A0A0D2VHB6</accession>
<keyword evidence="5" id="KW-1185">Reference proteome</keyword>
<protein>
    <recommendedName>
        <fullName evidence="6">Osteopetrosis-associated transmembrane protein 1</fullName>
    </recommendedName>
</protein>
<evidence type="ECO:0008006" key="6">
    <source>
        <dbReference type="Google" id="ProtNLM"/>
    </source>
</evidence>
<keyword evidence="2" id="KW-1133">Transmembrane helix</keyword>
<name>A0A0D2VHB6_CAPO3</name>
<keyword evidence="2" id="KW-0812">Transmembrane</keyword>
<feature type="region of interest" description="Disordered" evidence="1">
    <location>
        <begin position="76"/>
        <end position="111"/>
    </location>
</feature>
<evidence type="ECO:0000256" key="1">
    <source>
        <dbReference type="SAM" id="MobiDB-lite"/>
    </source>
</evidence>
<dbReference type="PhylomeDB" id="A0A0D2VHB6"/>
<keyword evidence="2" id="KW-0472">Membrane</keyword>
<gene>
    <name evidence="4" type="ORF">CAOG_000839</name>
</gene>
<dbReference type="GO" id="GO:0005829">
    <property type="term" value="C:cytosol"/>
    <property type="evidence" value="ECO:0007669"/>
    <property type="project" value="TreeGrafter"/>
</dbReference>
<feature type="transmembrane region" description="Helical" evidence="2">
    <location>
        <begin position="274"/>
        <end position="295"/>
    </location>
</feature>
<keyword evidence="3" id="KW-0732">Signal</keyword>
<evidence type="ECO:0000313" key="5">
    <source>
        <dbReference type="Proteomes" id="UP000008743"/>
    </source>
</evidence>
<evidence type="ECO:0000313" key="4">
    <source>
        <dbReference type="EMBL" id="KJE89347.1"/>
    </source>
</evidence>
<sequence length="311" mass="33691">MRHGSPFSAGRTRCSLAVALLVLVACSAWLAADADAAEQVDAHAASHPILTSRSQARRYQAWRSISAVVESRRRHSDGLPLTSSSASSSSASSSSSLAGAGHSNARARRTPGDDDFCPEASFLAMGVLVSNFTTCVANYSHPTRYCELCQDAKNAVKDELNKLSSECTTSIPISSASAYVQSVWSQASCDSCTDDEYTTLEEKAQELLHCFNDPDVGNDTCQVCNAAYNNVVNYYQGLSSNCQQNSDMFDIFVAVQTSWSAYSCDASKTTSSKLIAVIVVVFSLPSLFYLSVYLIGRFLKRRKARLSRARK</sequence>
<dbReference type="PANTHER" id="PTHR15644:SF2">
    <property type="entry name" value="OSTEOPETROSIS-ASSOCIATED TRANSMEMBRANE PROTEIN 1"/>
    <property type="match status" value="1"/>
</dbReference>
<dbReference type="AlphaFoldDB" id="A0A0D2VHB6"/>
<dbReference type="PANTHER" id="PTHR15644">
    <property type="entry name" value="OSTEOPETROSIS ASSOCIATED TRANSMEMBRANE PROTEIN 1"/>
    <property type="match status" value="1"/>
</dbReference>